<dbReference type="EMBL" id="JAAOAR010000103">
    <property type="protein sequence ID" value="KAF5600408.1"/>
    <property type="molecule type" value="Genomic_DNA"/>
</dbReference>
<accession>A0A8H5UW57</accession>
<organism evidence="2 3">
    <name type="scientific">Fusarium pseudoanthophilum</name>
    <dbReference type="NCBI Taxonomy" id="48495"/>
    <lineage>
        <taxon>Eukaryota</taxon>
        <taxon>Fungi</taxon>
        <taxon>Dikarya</taxon>
        <taxon>Ascomycota</taxon>
        <taxon>Pezizomycotina</taxon>
        <taxon>Sordariomycetes</taxon>
        <taxon>Hypocreomycetidae</taxon>
        <taxon>Hypocreales</taxon>
        <taxon>Nectriaceae</taxon>
        <taxon>Fusarium</taxon>
        <taxon>Fusarium fujikuroi species complex</taxon>
    </lineage>
</organism>
<evidence type="ECO:0000313" key="2">
    <source>
        <dbReference type="EMBL" id="KAF5600408.1"/>
    </source>
</evidence>
<proteinExistence type="predicted"/>
<evidence type="ECO:0000256" key="1">
    <source>
        <dbReference type="SAM" id="MobiDB-lite"/>
    </source>
</evidence>
<feature type="compositionally biased region" description="Polar residues" evidence="1">
    <location>
        <begin position="59"/>
        <end position="74"/>
    </location>
</feature>
<keyword evidence="3" id="KW-1185">Reference proteome</keyword>
<name>A0A8H5UW57_9HYPO</name>
<evidence type="ECO:0000313" key="3">
    <source>
        <dbReference type="Proteomes" id="UP000544095"/>
    </source>
</evidence>
<dbReference type="AlphaFoldDB" id="A0A8H5UW57"/>
<dbReference type="Proteomes" id="UP000544095">
    <property type="component" value="Unassembled WGS sequence"/>
</dbReference>
<sequence length="164" mass="18669">MNSRNEETQNQHTGSSDEMDELQNGPPQSNVFSSAAPPRMPIVSSLRKKTPPLSAPPGNLSSSLTSIARSTTSRRALERRVESLKAEKDREVREKRKLETENAALVLEAQKLRAERAQMKREIQSLKNESQVMQTEKELQEAEVRYKDDAIERLKGVLRRHHLL</sequence>
<gene>
    <name evidence="2" type="ORF">FPANT_2423</name>
</gene>
<feature type="region of interest" description="Disordered" evidence="1">
    <location>
        <begin position="1"/>
        <end position="79"/>
    </location>
</feature>
<reference evidence="2 3" key="1">
    <citation type="submission" date="2020-05" db="EMBL/GenBank/DDBJ databases">
        <title>Identification and distribution of gene clusters putatively required for synthesis of sphingolipid metabolism inhibitors in phylogenetically diverse species of the filamentous fungus Fusarium.</title>
        <authorList>
            <person name="Kim H.-S."/>
            <person name="Busman M."/>
            <person name="Brown D.W."/>
            <person name="Divon H."/>
            <person name="Uhlig S."/>
            <person name="Proctor R.H."/>
        </authorList>
    </citation>
    <scope>NUCLEOTIDE SEQUENCE [LARGE SCALE GENOMIC DNA]</scope>
    <source>
        <strain evidence="2 3">NRRL 25211</strain>
    </source>
</reference>
<comment type="caution">
    <text evidence="2">The sequence shown here is derived from an EMBL/GenBank/DDBJ whole genome shotgun (WGS) entry which is preliminary data.</text>
</comment>
<protein>
    <submittedName>
        <fullName evidence="2">Uncharacterized protein</fullName>
    </submittedName>
</protein>